<dbReference type="Gene3D" id="3.90.79.10">
    <property type="entry name" value="Nucleoside Triphosphate Pyrophosphohydrolase"/>
    <property type="match status" value="1"/>
</dbReference>
<reference evidence="8" key="1">
    <citation type="journal article" date="2021" name="PeerJ">
        <title>Extensive microbial diversity within the chicken gut microbiome revealed by metagenomics and culture.</title>
        <authorList>
            <person name="Gilroy R."/>
            <person name="Ravi A."/>
            <person name="Getino M."/>
            <person name="Pursley I."/>
            <person name="Horton D.L."/>
            <person name="Alikhan N.F."/>
            <person name="Baker D."/>
            <person name="Gharbi K."/>
            <person name="Hall N."/>
            <person name="Watson M."/>
            <person name="Adriaenssens E.M."/>
            <person name="Foster-Nyarko E."/>
            <person name="Jarju S."/>
            <person name="Secka A."/>
            <person name="Antonio M."/>
            <person name="Oren A."/>
            <person name="Chaudhuri R.R."/>
            <person name="La Ragione R."/>
            <person name="Hildebrand F."/>
            <person name="Pallen M.J."/>
        </authorList>
    </citation>
    <scope>NUCLEOTIDE SEQUENCE</scope>
    <source>
        <strain evidence="8">CHK192-9172</strain>
    </source>
</reference>
<protein>
    <recommendedName>
        <fullName evidence="3">isopentenyl-diphosphate Delta-isomerase</fullName>
        <ecNumber evidence="3">5.3.3.2</ecNumber>
    </recommendedName>
</protein>
<evidence type="ECO:0000256" key="1">
    <source>
        <dbReference type="ARBA" id="ARBA00004826"/>
    </source>
</evidence>
<feature type="active site" evidence="6">
    <location>
        <position position="111"/>
    </location>
</feature>
<evidence type="ECO:0000256" key="3">
    <source>
        <dbReference type="ARBA" id="ARBA00012057"/>
    </source>
</evidence>
<comment type="pathway">
    <text evidence="1">Isoprenoid biosynthesis; dimethylallyl diphosphate biosynthesis; dimethylallyl diphosphate from isopentenyl diphosphate: step 1/1.</text>
</comment>
<dbReference type="PANTHER" id="PTHR10885:SF0">
    <property type="entry name" value="ISOPENTENYL-DIPHOSPHATE DELTA-ISOMERASE"/>
    <property type="match status" value="1"/>
</dbReference>
<dbReference type="AlphaFoldDB" id="A0A9D2D2N4"/>
<dbReference type="EC" id="5.3.3.2" evidence="3"/>
<evidence type="ECO:0000256" key="4">
    <source>
        <dbReference type="ARBA" id="ARBA00023229"/>
    </source>
</evidence>
<evidence type="ECO:0000256" key="2">
    <source>
        <dbReference type="ARBA" id="ARBA00007579"/>
    </source>
</evidence>
<dbReference type="GO" id="GO:0009240">
    <property type="term" value="P:isopentenyl diphosphate biosynthetic process"/>
    <property type="evidence" value="ECO:0007669"/>
    <property type="project" value="TreeGrafter"/>
</dbReference>
<dbReference type="PANTHER" id="PTHR10885">
    <property type="entry name" value="ISOPENTENYL-DIPHOSPHATE DELTA-ISOMERASE"/>
    <property type="match status" value="1"/>
</dbReference>
<accession>A0A9D2D2N4</accession>
<dbReference type="Proteomes" id="UP000824024">
    <property type="component" value="Unassembled WGS sequence"/>
</dbReference>
<dbReference type="GO" id="GO:0005737">
    <property type="term" value="C:cytoplasm"/>
    <property type="evidence" value="ECO:0007669"/>
    <property type="project" value="TreeGrafter"/>
</dbReference>
<feature type="domain" description="Nudix hydrolase" evidence="7">
    <location>
        <begin position="28"/>
        <end position="159"/>
    </location>
</feature>
<feature type="active site" evidence="6">
    <location>
        <position position="64"/>
    </location>
</feature>
<comment type="caution">
    <text evidence="8">The sequence shown here is derived from an EMBL/GenBank/DDBJ whole genome shotgun (WGS) entry which is preliminary data.</text>
</comment>
<dbReference type="InterPro" id="IPR000086">
    <property type="entry name" value="NUDIX_hydrolase_dom"/>
</dbReference>
<dbReference type="PIRSF" id="PIRSF018427">
    <property type="entry name" value="Isopntndiph_ism"/>
    <property type="match status" value="1"/>
</dbReference>
<dbReference type="InterPro" id="IPR015797">
    <property type="entry name" value="NUDIX_hydrolase-like_dom_sf"/>
</dbReference>
<proteinExistence type="inferred from homology"/>
<keyword evidence="4" id="KW-0414">Isoprene biosynthesis</keyword>
<dbReference type="EMBL" id="DXCH01000159">
    <property type="protein sequence ID" value="HIZ07399.1"/>
    <property type="molecule type" value="Genomic_DNA"/>
</dbReference>
<dbReference type="PROSITE" id="PS51462">
    <property type="entry name" value="NUDIX"/>
    <property type="match status" value="1"/>
</dbReference>
<keyword evidence="5 8" id="KW-0413">Isomerase</keyword>
<name>A0A9D2D2N4_9FIRM</name>
<dbReference type="CDD" id="cd02885">
    <property type="entry name" value="NUDIX_IPP_Isomerase"/>
    <property type="match status" value="1"/>
</dbReference>
<evidence type="ECO:0000259" key="7">
    <source>
        <dbReference type="PROSITE" id="PS51462"/>
    </source>
</evidence>
<gene>
    <name evidence="8" type="primary">idi</name>
    <name evidence="8" type="ORF">IAA08_05635</name>
</gene>
<dbReference type="Pfam" id="PF00293">
    <property type="entry name" value="NUDIX"/>
    <property type="match status" value="1"/>
</dbReference>
<evidence type="ECO:0000256" key="5">
    <source>
        <dbReference type="ARBA" id="ARBA00023235"/>
    </source>
</evidence>
<reference evidence="8" key="2">
    <citation type="submission" date="2021-04" db="EMBL/GenBank/DDBJ databases">
        <authorList>
            <person name="Gilroy R."/>
        </authorList>
    </citation>
    <scope>NUCLEOTIDE SEQUENCE</scope>
    <source>
        <strain evidence="8">CHK192-9172</strain>
    </source>
</reference>
<evidence type="ECO:0000313" key="8">
    <source>
        <dbReference type="EMBL" id="HIZ07399.1"/>
    </source>
</evidence>
<organism evidence="8 9">
    <name type="scientific">Candidatus Eubacterium avistercoris</name>
    <dbReference type="NCBI Taxonomy" id="2838567"/>
    <lineage>
        <taxon>Bacteria</taxon>
        <taxon>Bacillati</taxon>
        <taxon>Bacillota</taxon>
        <taxon>Clostridia</taxon>
        <taxon>Eubacteriales</taxon>
        <taxon>Eubacteriaceae</taxon>
        <taxon>Eubacterium</taxon>
    </lineage>
</organism>
<evidence type="ECO:0000256" key="6">
    <source>
        <dbReference type="PIRSR" id="PIRSR018427-1"/>
    </source>
</evidence>
<evidence type="ECO:0000313" key="9">
    <source>
        <dbReference type="Proteomes" id="UP000824024"/>
    </source>
</evidence>
<dbReference type="NCBIfam" id="NF002995">
    <property type="entry name" value="PRK03759.1"/>
    <property type="match status" value="1"/>
</dbReference>
<dbReference type="InterPro" id="IPR011876">
    <property type="entry name" value="IsopentenylPP_isomerase_typ1"/>
</dbReference>
<sequence>MNDELILVDVDDKEVGYQDKASVHREGKLHRAFSVFLICDGKMLVQKRNKNKYHSGGKLANACCSHPRKGEALQEAVHRRMQEELGMDCEIEELFDFVYFSQYGKDLFEYEYDHVFLGEYGGEISADPEEIESVEWIELGELKERLRKEPGDFATWFLIAAPKVIGIWEKRNKKNKERN</sequence>
<comment type="similarity">
    <text evidence="2">Belongs to the IPP isomerase type 1 family.</text>
</comment>
<dbReference type="SUPFAM" id="SSF55811">
    <property type="entry name" value="Nudix"/>
    <property type="match status" value="1"/>
</dbReference>
<dbReference type="GO" id="GO:0004452">
    <property type="term" value="F:isopentenyl-diphosphate delta-isomerase activity"/>
    <property type="evidence" value="ECO:0007669"/>
    <property type="project" value="UniProtKB-EC"/>
</dbReference>